<sequence>MEETVGTSSSYPYKGQPLRVFYKGQDYNFQLLQKGLRKEDLEIKVLLDGQVQVLIMREGRWYFSGSDHDQLLAHEIYRAISLRYRL</sequence>
<dbReference type="EMBL" id="JBHUPB010000003">
    <property type="protein sequence ID" value="MFD2966210.1"/>
    <property type="molecule type" value="Genomic_DNA"/>
</dbReference>
<evidence type="ECO:0000313" key="2">
    <source>
        <dbReference type="Proteomes" id="UP001597525"/>
    </source>
</evidence>
<organism evidence="1 2">
    <name type="scientific">Sphingobacterium bambusae</name>
    <dbReference type="NCBI Taxonomy" id="662858"/>
    <lineage>
        <taxon>Bacteria</taxon>
        <taxon>Pseudomonadati</taxon>
        <taxon>Bacteroidota</taxon>
        <taxon>Sphingobacteriia</taxon>
        <taxon>Sphingobacteriales</taxon>
        <taxon>Sphingobacteriaceae</taxon>
        <taxon>Sphingobacterium</taxon>
    </lineage>
</organism>
<keyword evidence="2" id="KW-1185">Reference proteome</keyword>
<dbReference type="RefSeq" id="WP_320184001.1">
    <property type="nucleotide sequence ID" value="NZ_CP138332.1"/>
</dbReference>
<comment type="caution">
    <text evidence="1">The sequence shown here is derived from an EMBL/GenBank/DDBJ whole genome shotgun (WGS) entry which is preliminary data.</text>
</comment>
<proteinExistence type="predicted"/>
<accession>A0ABW6B9J4</accession>
<gene>
    <name evidence="1" type="ORF">ACFS7Y_02370</name>
</gene>
<evidence type="ECO:0000313" key="1">
    <source>
        <dbReference type="EMBL" id="MFD2966210.1"/>
    </source>
</evidence>
<protein>
    <submittedName>
        <fullName evidence="1">Uncharacterized protein</fullName>
    </submittedName>
</protein>
<reference evidence="2" key="1">
    <citation type="journal article" date="2019" name="Int. J. Syst. Evol. Microbiol.">
        <title>The Global Catalogue of Microorganisms (GCM) 10K type strain sequencing project: providing services to taxonomists for standard genome sequencing and annotation.</title>
        <authorList>
            <consortium name="The Broad Institute Genomics Platform"/>
            <consortium name="The Broad Institute Genome Sequencing Center for Infectious Disease"/>
            <person name="Wu L."/>
            <person name="Ma J."/>
        </authorList>
    </citation>
    <scope>NUCLEOTIDE SEQUENCE [LARGE SCALE GENOMIC DNA]</scope>
    <source>
        <strain evidence="2">KCTC 22814</strain>
    </source>
</reference>
<dbReference type="Proteomes" id="UP001597525">
    <property type="component" value="Unassembled WGS sequence"/>
</dbReference>
<name>A0ABW6B9J4_9SPHI</name>